<feature type="compositionally biased region" description="Polar residues" evidence="1">
    <location>
        <begin position="1"/>
        <end position="10"/>
    </location>
</feature>
<organism evidence="2 3">
    <name type="scientific">Serendipita indica (strain DSM 11827)</name>
    <name type="common">Root endophyte fungus</name>
    <name type="synonym">Piriformospora indica</name>
    <dbReference type="NCBI Taxonomy" id="1109443"/>
    <lineage>
        <taxon>Eukaryota</taxon>
        <taxon>Fungi</taxon>
        <taxon>Dikarya</taxon>
        <taxon>Basidiomycota</taxon>
        <taxon>Agaricomycotina</taxon>
        <taxon>Agaricomycetes</taxon>
        <taxon>Sebacinales</taxon>
        <taxon>Serendipitaceae</taxon>
        <taxon>Serendipita</taxon>
    </lineage>
</organism>
<comment type="caution">
    <text evidence="2">The sequence shown here is derived from an EMBL/GenBank/DDBJ whole genome shotgun (WGS) entry which is preliminary data.</text>
</comment>
<evidence type="ECO:0000256" key="1">
    <source>
        <dbReference type="SAM" id="MobiDB-lite"/>
    </source>
</evidence>
<accession>G4TXI5</accession>
<proteinExistence type="predicted"/>
<dbReference type="HOGENOM" id="CLU_1294869_0_0_1"/>
<dbReference type="InParanoid" id="G4TXI5"/>
<gene>
    <name evidence="2" type="ORF">PIIN_10028</name>
</gene>
<protein>
    <submittedName>
        <fullName evidence="2">Uncharacterized protein</fullName>
    </submittedName>
</protein>
<dbReference type="AlphaFoldDB" id="G4TXI5"/>
<feature type="region of interest" description="Disordered" evidence="1">
    <location>
        <begin position="1"/>
        <end position="25"/>
    </location>
</feature>
<evidence type="ECO:0000313" key="3">
    <source>
        <dbReference type="Proteomes" id="UP000007148"/>
    </source>
</evidence>
<dbReference type="EMBL" id="CAFZ01000584">
    <property type="protein sequence ID" value="CCA76028.1"/>
    <property type="molecule type" value="Genomic_DNA"/>
</dbReference>
<keyword evidence="3" id="KW-1185">Reference proteome</keyword>
<dbReference type="Proteomes" id="UP000007148">
    <property type="component" value="Unassembled WGS sequence"/>
</dbReference>
<sequence>MPPKKATSSKAAEGTKKPRKPSNKPVSVFLRIKACGIDIASYVNPESKKKAEMSVPDVAANRTSVNDTPSTGQPRAFASETLVSLLFFLSSFSTLRNLILTGHVFYDYFVAHREQVFDQILHNCFGSQAFAILRLSSLIIHERSYSPKIHDGNQWLKEYQPKYNPRMLSTTKWVEKIMEVTAMLYLTRDKWLAHGKAVAELPYVSIRSCVFHI</sequence>
<reference evidence="2 3" key="1">
    <citation type="journal article" date="2011" name="PLoS Pathog.">
        <title>Endophytic Life Strategies Decoded by Genome and Transcriptome Analyses of the Mutualistic Root Symbiont Piriformospora indica.</title>
        <authorList>
            <person name="Zuccaro A."/>
            <person name="Lahrmann U."/>
            <person name="Guldener U."/>
            <person name="Langen G."/>
            <person name="Pfiffi S."/>
            <person name="Biedenkopf D."/>
            <person name="Wong P."/>
            <person name="Samans B."/>
            <person name="Grimm C."/>
            <person name="Basiewicz M."/>
            <person name="Murat C."/>
            <person name="Martin F."/>
            <person name="Kogel K.H."/>
        </authorList>
    </citation>
    <scope>NUCLEOTIDE SEQUENCE [LARGE SCALE GENOMIC DNA]</scope>
    <source>
        <strain evidence="2 3">DSM 11827</strain>
    </source>
</reference>
<evidence type="ECO:0000313" key="2">
    <source>
        <dbReference type="EMBL" id="CCA76028.1"/>
    </source>
</evidence>
<name>G4TXI5_SERID</name>